<gene>
    <name evidence="2" type="ORF">HYH03_002912</name>
</gene>
<name>A0A835YB20_9CHLO</name>
<evidence type="ECO:0000256" key="1">
    <source>
        <dbReference type="SAM" id="SignalP"/>
    </source>
</evidence>
<feature type="chain" id="PRO_5032757171" evidence="1">
    <location>
        <begin position="23"/>
        <end position="118"/>
    </location>
</feature>
<dbReference type="Proteomes" id="UP000612055">
    <property type="component" value="Unassembled WGS sequence"/>
</dbReference>
<dbReference type="EMBL" id="JAEHOE010000007">
    <property type="protein sequence ID" value="KAG2499336.1"/>
    <property type="molecule type" value="Genomic_DNA"/>
</dbReference>
<comment type="caution">
    <text evidence="2">The sequence shown here is derived from an EMBL/GenBank/DDBJ whole genome shotgun (WGS) entry which is preliminary data.</text>
</comment>
<feature type="signal peptide" evidence="1">
    <location>
        <begin position="1"/>
        <end position="22"/>
    </location>
</feature>
<sequence length="118" mass="12709">MFQVLFALLALLALLALTSTDAQRTLLAENQLPFATLAAAGVFGQSLVAAASVFGQNLVAAAAELKLGLAELKLGLMDLADHLPSHEPRERGMPVRCTVEEFERTGNIYRVFPDGTRR</sequence>
<protein>
    <submittedName>
        <fullName evidence="2">Uncharacterized protein</fullName>
    </submittedName>
</protein>
<proteinExistence type="predicted"/>
<reference evidence="2" key="1">
    <citation type="journal article" date="2020" name="bioRxiv">
        <title>Comparative genomics of Chlamydomonas.</title>
        <authorList>
            <person name="Craig R.J."/>
            <person name="Hasan A.R."/>
            <person name="Ness R.W."/>
            <person name="Keightley P.D."/>
        </authorList>
    </citation>
    <scope>NUCLEOTIDE SEQUENCE</scope>
    <source>
        <strain evidence="2">CCAP 11/70</strain>
    </source>
</reference>
<evidence type="ECO:0000313" key="2">
    <source>
        <dbReference type="EMBL" id="KAG2499336.1"/>
    </source>
</evidence>
<keyword evidence="1" id="KW-0732">Signal</keyword>
<accession>A0A835YB20</accession>
<keyword evidence="3" id="KW-1185">Reference proteome</keyword>
<dbReference type="AlphaFoldDB" id="A0A835YB20"/>
<evidence type="ECO:0000313" key="3">
    <source>
        <dbReference type="Proteomes" id="UP000612055"/>
    </source>
</evidence>
<organism evidence="2 3">
    <name type="scientific">Edaphochlamys debaryana</name>
    <dbReference type="NCBI Taxonomy" id="47281"/>
    <lineage>
        <taxon>Eukaryota</taxon>
        <taxon>Viridiplantae</taxon>
        <taxon>Chlorophyta</taxon>
        <taxon>core chlorophytes</taxon>
        <taxon>Chlorophyceae</taxon>
        <taxon>CS clade</taxon>
        <taxon>Chlamydomonadales</taxon>
        <taxon>Chlamydomonadales incertae sedis</taxon>
        <taxon>Edaphochlamys</taxon>
    </lineage>
</organism>